<keyword evidence="1" id="KW-0227">DNA damage</keyword>
<keyword evidence="1" id="KW-0378">Hydrolase</keyword>
<dbReference type="Pfam" id="PF05970">
    <property type="entry name" value="PIF1"/>
    <property type="match status" value="1"/>
</dbReference>
<dbReference type="PANTHER" id="PTHR10492:SF101">
    <property type="entry name" value="ATP-DEPENDENT DNA HELICASE"/>
    <property type="match status" value="1"/>
</dbReference>
<dbReference type="InterPro" id="IPR049163">
    <property type="entry name" value="Pif1-like_2B_dom"/>
</dbReference>
<protein>
    <recommendedName>
        <fullName evidence="1">ATP-dependent DNA helicase</fullName>
        <ecNumber evidence="1">5.6.2.3</ecNumber>
    </recommendedName>
</protein>
<dbReference type="InterPro" id="IPR027417">
    <property type="entry name" value="P-loop_NTPase"/>
</dbReference>
<dbReference type="FunFam" id="3.40.50.300:FF:002884">
    <property type="entry name" value="ATP-dependent DNA helicase"/>
    <property type="match status" value="1"/>
</dbReference>
<dbReference type="EC" id="5.6.2.3" evidence="1"/>
<keyword evidence="1" id="KW-0547">Nucleotide-binding</keyword>
<dbReference type="GO" id="GO:0043139">
    <property type="term" value="F:5'-3' DNA helicase activity"/>
    <property type="evidence" value="ECO:0007669"/>
    <property type="project" value="UniProtKB-EC"/>
</dbReference>
<organism evidence="4 5">
    <name type="scientific">Trifolium pratense</name>
    <name type="common">Red clover</name>
    <dbReference type="NCBI Taxonomy" id="57577"/>
    <lineage>
        <taxon>Eukaryota</taxon>
        <taxon>Viridiplantae</taxon>
        <taxon>Streptophyta</taxon>
        <taxon>Embryophyta</taxon>
        <taxon>Tracheophyta</taxon>
        <taxon>Spermatophyta</taxon>
        <taxon>Magnoliopsida</taxon>
        <taxon>eudicotyledons</taxon>
        <taxon>Gunneridae</taxon>
        <taxon>Pentapetalae</taxon>
        <taxon>rosids</taxon>
        <taxon>fabids</taxon>
        <taxon>Fabales</taxon>
        <taxon>Fabaceae</taxon>
        <taxon>Papilionoideae</taxon>
        <taxon>50 kb inversion clade</taxon>
        <taxon>NPAAA clade</taxon>
        <taxon>Hologalegina</taxon>
        <taxon>IRL clade</taxon>
        <taxon>Trifolieae</taxon>
        <taxon>Trifolium</taxon>
    </lineage>
</organism>
<evidence type="ECO:0000259" key="2">
    <source>
        <dbReference type="Pfam" id="PF05970"/>
    </source>
</evidence>
<dbReference type="GO" id="GO:0005524">
    <property type="term" value="F:ATP binding"/>
    <property type="evidence" value="ECO:0007669"/>
    <property type="project" value="UniProtKB-KW"/>
</dbReference>
<dbReference type="CDD" id="cd18809">
    <property type="entry name" value="SF1_C_RecD"/>
    <property type="match status" value="1"/>
</dbReference>
<dbReference type="GO" id="GO:0006281">
    <property type="term" value="P:DNA repair"/>
    <property type="evidence" value="ECO:0007669"/>
    <property type="project" value="UniProtKB-KW"/>
</dbReference>
<proteinExistence type="inferred from homology"/>
<feature type="domain" description="DNA helicase Pif1-like DEAD-box helicase" evidence="2">
    <location>
        <begin position="171"/>
        <end position="391"/>
    </location>
</feature>
<reference evidence="4 5" key="2">
    <citation type="journal article" date="2017" name="Front. Plant Sci.">
        <title>Gene Classification and Mining of Molecular Markers Useful in Red Clover (Trifolium pratense) Breeding.</title>
        <authorList>
            <person name="Istvanek J."/>
            <person name="Dluhosova J."/>
            <person name="Dluhos P."/>
            <person name="Patkova L."/>
            <person name="Nedelnik J."/>
            <person name="Repkova J."/>
        </authorList>
    </citation>
    <scope>NUCLEOTIDE SEQUENCE [LARGE SCALE GENOMIC DNA]</scope>
    <source>
        <strain evidence="5">cv. Tatra</strain>
        <tissue evidence="4">Young leaves</tissue>
    </source>
</reference>
<accession>A0A2K3PG13</accession>
<keyword evidence="1 4" id="KW-0347">Helicase</keyword>
<gene>
    <name evidence="4" type="ORF">L195_g010848</name>
</gene>
<feature type="domain" description="DNA helicase Pif1-like 2B" evidence="3">
    <location>
        <begin position="489"/>
        <end position="535"/>
    </location>
</feature>
<name>A0A2K3PG13_TRIPR</name>
<keyword evidence="1" id="KW-0233">DNA recombination</keyword>
<evidence type="ECO:0000313" key="4">
    <source>
        <dbReference type="EMBL" id="PNY14174.1"/>
    </source>
</evidence>
<evidence type="ECO:0000256" key="1">
    <source>
        <dbReference type="RuleBase" id="RU363044"/>
    </source>
</evidence>
<comment type="similarity">
    <text evidence="1">Belongs to the helicase family.</text>
</comment>
<keyword evidence="1" id="KW-0067">ATP-binding</keyword>
<dbReference type="PANTHER" id="PTHR10492">
    <property type="match status" value="1"/>
</dbReference>
<dbReference type="SUPFAM" id="SSF52540">
    <property type="entry name" value="P-loop containing nucleoside triphosphate hydrolases"/>
    <property type="match status" value="2"/>
</dbReference>
<dbReference type="AlphaFoldDB" id="A0A2K3PG13"/>
<sequence length="652" mass="73239">MVKNMLMKLNSFMTVDIYLLVSPSGGYLVLRLIIDGLHFEDIRTVDGKIFNSYREACGELGLLADDGSSMSDPLNVWEKKWEILADGILYSKRRLLHDPDLIISPEELKRLCLVEIDKILRANGKCLNDYEFMPKINTEDIDPFDNLFIANELSYDSGEMYIKHEELFRTLNKEQLLAYHEVVDAVTNNLGRMFFIDGFGGSGKTYLWNALSFRFRSEGKIVLNVASSGIASLLLPGGRTAHSQFGIPLVLTEEAVCRLDKKGKKEQLLAMACLIIWDEAPMINRLAFEAFERCMRDIMNKIVEGSSKLPFGGKTIVLGGDFRQILPVVPKGGRADVVHATINSSPLWNRCSVLKLTQNMRLQFSTNSEYNRCVREFAKWILDIGDGKLGESCDGEAVIEIPEDLRVKSSGNHIGDIVEATYPDLLHNIGDYTFFQDRAILAPTLHLVEDVNDYVMSLLPNEEREYLSCDSLCKCDEDVGIDQRWITTEFLNGIKCSGLPNHKLRFKLGVPVMLLRNIDVSSGLCNGTRLIVTDLGKRFIGADIVNGSHHGERVFIPRLNLSPSDSNVSISFQRRQFPLSLCFAMTINKSQGQTLSHVGLYLPRPVFSHGQLYVAVSRVKSRKGLKILALDDSGDSSNTTVNIVYEEVFRKI</sequence>
<dbReference type="Pfam" id="PF21530">
    <property type="entry name" value="Pif1_2B_dom"/>
    <property type="match status" value="1"/>
</dbReference>
<comment type="caution">
    <text evidence="4">The sequence shown here is derived from an EMBL/GenBank/DDBJ whole genome shotgun (WGS) entry which is preliminary data.</text>
</comment>
<dbReference type="EMBL" id="ASHM01006640">
    <property type="protein sequence ID" value="PNY14174.1"/>
    <property type="molecule type" value="Genomic_DNA"/>
</dbReference>
<evidence type="ECO:0000313" key="5">
    <source>
        <dbReference type="Proteomes" id="UP000236291"/>
    </source>
</evidence>
<reference evidence="4 5" key="1">
    <citation type="journal article" date="2014" name="Am. J. Bot.">
        <title>Genome assembly and annotation for red clover (Trifolium pratense; Fabaceae).</title>
        <authorList>
            <person name="Istvanek J."/>
            <person name="Jaros M."/>
            <person name="Krenek A."/>
            <person name="Repkova J."/>
        </authorList>
    </citation>
    <scope>NUCLEOTIDE SEQUENCE [LARGE SCALE GENOMIC DNA]</scope>
    <source>
        <strain evidence="5">cv. Tatra</strain>
        <tissue evidence="4">Young leaves</tissue>
    </source>
</reference>
<evidence type="ECO:0000259" key="3">
    <source>
        <dbReference type="Pfam" id="PF21530"/>
    </source>
</evidence>
<dbReference type="STRING" id="57577.A0A2K3PG13"/>
<dbReference type="Proteomes" id="UP000236291">
    <property type="component" value="Unassembled WGS sequence"/>
</dbReference>
<dbReference type="GO" id="GO:0000723">
    <property type="term" value="P:telomere maintenance"/>
    <property type="evidence" value="ECO:0007669"/>
    <property type="project" value="InterPro"/>
</dbReference>
<keyword evidence="1" id="KW-0234">DNA repair</keyword>
<comment type="catalytic activity">
    <reaction evidence="1">
        <text>ATP + H2O = ADP + phosphate + H(+)</text>
        <dbReference type="Rhea" id="RHEA:13065"/>
        <dbReference type="ChEBI" id="CHEBI:15377"/>
        <dbReference type="ChEBI" id="CHEBI:15378"/>
        <dbReference type="ChEBI" id="CHEBI:30616"/>
        <dbReference type="ChEBI" id="CHEBI:43474"/>
        <dbReference type="ChEBI" id="CHEBI:456216"/>
        <dbReference type="EC" id="5.6.2.3"/>
    </reaction>
</comment>
<dbReference type="GO" id="GO:0006310">
    <property type="term" value="P:DNA recombination"/>
    <property type="evidence" value="ECO:0007669"/>
    <property type="project" value="UniProtKB-KW"/>
</dbReference>
<dbReference type="Gene3D" id="3.40.50.300">
    <property type="entry name" value="P-loop containing nucleotide triphosphate hydrolases"/>
    <property type="match status" value="2"/>
</dbReference>
<dbReference type="GO" id="GO:0016887">
    <property type="term" value="F:ATP hydrolysis activity"/>
    <property type="evidence" value="ECO:0007669"/>
    <property type="project" value="RHEA"/>
</dbReference>
<comment type="cofactor">
    <cofactor evidence="1">
        <name>Mg(2+)</name>
        <dbReference type="ChEBI" id="CHEBI:18420"/>
    </cofactor>
</comment>
<dbReference type="InterPro" id="IPR010285">
    <property type="entry name" value="DNA_helicase_pif1-like_DEAD"/>
</dbReference>